<accession>A0A0R3JXU4</accession>
<dbReference type="OrthoDB" id="9780939at2"/>
<feature type="domain" description="HTH tetR-type" evidence="3">
    <location>
        <begin position="9"/>
        <end position="69"/>
    </location>
</feature>
<dbReference type="PROSITE" id="PS50977">
    <property type="entry name" value="HTH_TETR_2"/>
    <property type="match status" value="1"/>
</dbReference>
<dbReference type="Gene3D" id="1.10.357.10">
    <property type="entry name" value="Tetracycline Repressor, domain 2"/>
    <property type="match status" value="1"/>
</dbReference>
<dbReference type="InterPro" id="IPR001647">
    <property type="entry name" value="HTH_TetR"/>
</dbReference>
<dbReference type="PRINTS" id="PR00455">
    <property type="entry name" value="HTHTETR"/>
</dbReference>
<dbReference type="PROSITE" id="PS01081">
    <property type="entry name" value="HTH_TETR_1"/>
    <property type="match status" value="1"/>
</dbReference>
<dbReference type="InterPro" id="IPR050624">
    <property type="entry name" value="HTH-type_Tx_Regulator"/>
</dbReference>
<proteinExistence type="predicted"/>
<dbReference type="Proteomes" id="UP000052015">
    <property type="component" value="Unassembled WGS sequence"/>
</dbReference>
<dbReference type="Pfam" id="PF00440">
    <property type="entry name" value="TetR_N"/>
    <property type="match status" value="1"/>
</dbReference>
<keyword evidence="5" id="KW-1185">Reference proteome</keyword>
<gene>
    <name evidence="4" type="primary">betI</name>
    <name evidence="4" type="ORF">ABG79_00947</name>
</gene>
<evidence type="ECO:0000256" key="2">
    <source>
        <dbReference type="PROSITE-ProRule" id="PRU00335"/>
    </source>
</evidence>
<evidence type="ECO:0000259" key="3">
    <source>
        <dbReference type="PROSITE" id="PS50977"/>
    </source>
</evidence>
<dbReference type="SUPFAM" id="SSF46689">
    <property type="entry name" value="Homeodomain-like"/>
    <property type="match status" value="1"/>
</dbReference>
<dbReference type="InterPro" id="IPR036271">
    <property type="entry name" value="Tet_transcr_reg_TetR-rel_C_sf"/>
</dbReference>
<dbReference type="PANTHER" id="PTHR43479">
    <property type="entry name" value="ACREF/ENVCD OPERON REPRESSOR-RELATED"/>
    <property type="match status" value="1"/>
</dbReference>
<name>A0A0R3JXU4_CALMK</name>
<evidence type="ECO:0000313" key="4">
    <source>
        <dbReference type="EMBL" id="KRQ87149.1"/>
    </source>
</evidence>
<comment type="caution">
    <text evidence="4">The sequence shown here is derived from an EMBL/GenBank/DDBJ whole genome shotgun (WGS) entry which is preliminary data.</text>
</comment>
<feature type="DNA-binding region" description="H-T-H motif" evidence="2">
    <location>
        <begin position="32"/>
        <end position="51"/>
    </location>
</feature>
<dbReference type="Pfam" id="PF21256">
    <property type="entry name" value="TetR_C_5-like"/>
    <property type="match status" value="1"/>
</dbReference>
<keyword evidence="1 2" id="KW-0238">DNA-binding</keyword>
<dbReference type="AlphaFoldDB" id="A0A0R3JXU4"/>
<dbReference type="Gene3D" id="1.10.10.60">
    <property type="entry name" value="Homeodomain-like"/>
    <property type="match status" value="1"/>
</dbReference>
<dbReference type="RefSeq" id="WP_057977652.1">
    <property type="nucleotide sequence ID" value="NZ_LKHP01000004.1"/>
</dbReference>
<dbReference type="InterPro" id="IPR049488">
    <property type="entry name" value="TM_1030-like_C"/>
</dbReference>
<dbReference type="PANTHER" id="PTHR43479:SF11">
    <property type="entry name" value="ACREF_ENVCD OPERON REPRESSOR-RELATED"/>
    <property type="match status" value="1"/>
</dbReference>
<reference evidence="4 5" key="1">
    <citation type="submission" date="2015-09" db="EMBL/GenBank/DDBJ databases">
        <title>Draft genome sequence of a Caloramator mitchellensis, a moderate thermophile from the Great Artesian Basin of Australia.</title>
        <authorList>
            <person name="Patel B.K."/>
        </authorList>
    </citation>
    <scope>NUCLEOTIDE SEQUENCE [LARGE SCALE GENOMIC DNA]</scope>
    <source>
        <strain evidence="4 5">VF08</strain>
    </source>
</reference>
<sequence length="210" mass="24854">MKKFEKLSEEKKQKILQSALIEFSTYGYENASTNRIVERAEISKGALFHYFKSKKGLYLYLIDYVIPLLYDEFYRQANMTITNFFERIKNWQAAKLNIMDKMSLETKFLIKAFTNIPKEVKDDVLTRYAKYTQDGFKMLFENIDFSMFKEDIDKNKAIETIVWTLESYGNKYMKENVDSQGNIVINKEKILSEIEAYLNILKFGIAKPHE</sequence>
<dbReference type="InterPro" id="IPR009057">
    <property type="entry name" value="Homeodomain-like_sf"/>
</dbReference>
<dbReference type="InterPro" id="IPR023772">
    <property type="entry name" value="DNA-bd_HTH_TetR-type_CS"/>
</dbReference>
<dbReference type="GO" id="GO:0003677">
    <property type="term" value="F:DNA binding"/>
    <property type="evidence" value="ECO:0007669"/>
    <property type="project" value="UniProtKB-UniRule"/>
</dbReference>
<protein>
    <submittedName>
        <fullName evidence="4">HTH-type transcriptional regulator BetI</fullName>
    </submittedName>
</protein>
<dbReference type="SUPFAM" id="SSF48498">
    <property type="entry name" value="Tetracyclin repressor-like, C-terminal domain"/>
    <property type="match status" value="1"/>
</dbReference>
<dbReference type="PATRIC" id="fig|908809.3.peg.959"/>
<evidence type="ECO:0000256" key="1">
    <source>
        <dbReference type="ARBA" id="ARBA00023125"/>
    </source>
</evidence>
<dbReference type="STRING" id="908809.ABG79_00947"/>
<dbReference type="EMBL" id="LKHP01000004">
    <property type="protein sequence ID" value="KRQ87149.1"/>
    <property type="molecule type" value="Genomic_DNA"/>
</dbReference>
<evidence type="ECO:0000313" key="5">
    <source>
        <dbReference type="Proteomes" id="UP000052015"/>
    </source>
</evidence>
<organism evidence="4 5">
    <name type="scientific">Caloramator mitchellensis</name>
    <dbReference type="NCBI Taxonomy" id="908809"/>
    <lineage>
        <taxon>Bacteria</taxon>
        <taxon>Bacillati</taxon>
        <taxon>Bacillota</taxon>
        <taxon>Clostridia</taxon>
        <taxon>Eubacteriales</taxon>
        <taxon>Clostridiaceae</taxon>
        <taxon>Caloramator</taxon>
    </lineage>
</organism>